<dbReference type="AlphaFoldDB" id="A0A4P9UQA8"/>
<dbReference type="EMBL" id="CP035467">
    <property type="protein sequence ID" value="QCW83614.1"/>
    <property type="molecule type" value="Genomic_DNA"/>
</dbReference>
<proteinExistence type="predicted"/>
<feature type="domain" description="DUF403" evidence="1">
    <location>
        <begin position="1"/>
        <end position="306"/>
    </location>
</feature>
<dbReference type="OrthoDB" id="9803532at2"/>
<dbReference type="STRING" id="675511.GCA_000341735_04204"/>
<organism evidence="2 3">
    <name type="scientific">Methylotuvimicrobium buryatense</name>
    <name type="common">Methylomicrobium buryatense</name>
    <dbReference type="NCBI Taxonomy" id="95641"/>
    <lineage>
        <taxon>Bacteria</taxon>
        <taxon>Pseudomonadati</taxon>
        <taxon>Pseudomonadota</taxon>
        <taxon>Gammaproteobacteria</taxon>
        <taxon>Methylococcales</taxon>
        <taxon>Methylococcaceae</taxon>
        <taxon>Methylotuvimicrobium</taxon>
    </lineage>
</organism>
<dbReference type="InterPro" id="IPR051680">
    <property type="entry name" value="ATP-dep_Glu-Cys_Ligase-2"/>
</dbReference>
<dbReference type="Pfam" id="PF04168">
    <property type="entry name" value="Alpha-E"/>
    <property type="match status" value="1"/>
</dbReference>
<gene>
    <name evidence="2" type="ORF">EQU24_16235</name>
</gene>
<evidence type="ECO:0000259" key="1">
    <source>
        <dbReference type="Pfam" id="PF04168"/>
    </source>
</evidence>
<dbReference type="PANTHER" id="PTHR34595:SF7">
    <property type="entry name" value="SLL1039 PROTEIN"/>
    <property type="match status" value="1"/>
</dbReference>
<dbReference type="KEGG" id="mbur:EQU24_16235"/>
<dbReference type="PANTHER" id="PTHR34595">
    <property type="entry name" value="BLR5612 PROTEIN"/>
    <property type="match status" value="1"/>
</dbReference>
<keyword evidence="3" id="KW-1185">Reference proteome</keyword>
<protein>
    <submittedName>
        <fullName evidence="2">Alpha-E domain-containing protein</fullName>
    </submittedName>
</protein>
<name>A0A4P9UQA8_METBY</name>
<sequence>MLSRSAERLYWLARYLERTENLARLVSVHMNLLMDLPKGVEMGWQQLIHINGCQEAFHEHYKLAQERNVTRFLLTDPGHRNSLFSCLSLARENIRTTRELLPDEAWEQVNELYLYTKKHLDSVSSRRMRVLFLNEILEGCQRFTGLLSGYMSHDHPYHFILLGRNIERADMTSRILDLSSLLLSESRSDEMRQYESLLWMNVLQSLNALLMYRRHVRSRIKGDDVLNYLILDSALPRSINCCLYEMADAIGKLPNHDKLPEDVADLKNFVQSIDTRQTTQLQLRNILDQLQTKLAFLHERIANNWFSAHSVDDAVIQQEQKAH</sequence>
<dbReference type="RefSeq" id="WP_014147594.1">
    <property type="nucleotide sequence ID" value="NZ_CP035467.1"/>
</dbReference>
<reference evidence="3" key="1">
    <citation type="journal article" date="2019" name="J. Bacteriol.">
        <title>A Mutagenic Screen Identifies a TonB-Dependent Receptor Required for the Lanthanide Metal Switch in the Type I Methanotroph 'Methylotuvimicrobium buryatense' 5GB1C.</title>
        <authorList>
            <person name="Groom J.D."/>
            <person name="Ford S.M."/>
            <person name="Pesesky M.W."/>
            <person name="Lidstrom M.E."/>
        </authorList>
    </citation>
    <scope>NUCLEOTIDE SEQUENCE [LARGE SCALE GENOMIC DNA]</scope>
    <source>
        <strain evidence="3">5GB1C</strain>
    </source>
</reference>
<accession>A0A4P9UQA8</accession>
<evidence type="ECO:0000313" key="3">
    <source>
        <dbReference type="Proteomes" id="UP000305881"/>
    </source>
</evidence>
<dbReference type="Proteomes" id="UP000305881">
    <property type="component" value="Chromosome"/>
</dbReference>
<dbReference type="InterPro" id="IPR007296">
    <property type="entry name" value="DUF403"/>
</dbReference>
<evidence type="ECO:0000313" key="2">
    <source>
        <dbReference type="EMBL" id="QCW83614.1"/>
    </source>
</evidence>